<evidence type="ECO:0000313" key="3">
    <source>
        <dbReference type="EMBL" id="KAJ8963646.1"/>
    </source>
</evidence>
<evidence type="ECO:0000259" key="2">
    <source>
        <dbReference type="Pfam" id="PF17875"/>
    </source>
</evidence>
<organism evidence="3 4">
    <name type="scientific">Molorchus minor</name>
    <dbReference type="NCBI Taxonomy" id="1323400"/>
    <lineage>
        <taxon>Eukaryota</taxon>
        <taxon>Metazoa</taxon>
        <taxon>Ecdysozoa</taxon>
        <taxon>Arthropoda</taxon>
        <taxon>Hexapoda</taxon>
        <taxon>Insecta</taxon>
        <taxon>Pterygota</taxon>
        <taxon>Neoptera</taxon>
        <taxon>Endopterygota</taxon>
        <taxon>Coleoptera</taxon>
        <taxon>Polyphaga</taxon>
        <taxon>Cucujiformia</taxon>
        <taxon>Chrysomeloidea</taxon>
        <taxon>Cerambycidae</taxon>
        <taxon>Lamiinae</taxon>
        <taxon>Monochamini</taxon>
        <taxon>Molorchus</taxon>
    </lineage>
</organism>
<dbReference type="Proteomes" id="UP001162164">
    <property type="component" value="Unassembled WGS sequence"/>
</dbReference>
<proteinExistence type="predicted"/>
<sequence>MQGIVNRQTKSHVGVLVYDAFNVSIPRPDDDEEWLGNSIQIGSEVLFRITFIDLSSHLPYIRGELIKVVAHIDEDISLPSEKAGKFKGSNKTLLDESVTDGSSINKIPKRRNTIVQVTNLIPMKTPSKQKKELSFNSETEDEITVSFNKHTELRQSKKKNKHKNEPETPAETPKKKKK</sequence>
<evidence type="ECO:0000256" key="1">
    <source>
        <dbReference type="SAM" id="MobiDB-lite"/>
    </source>
</evidence>
<dbReference type="EMBL" id="JAPWTJ010003019">
    <property type="protein sequence ID" value="KAJ8963646.1"/>
    <property type="molecule type" value="Genomic_DNA"/>
</dbReference>
<feature type="domain" description="RPA43 OB" evidence="2">
    <location>
        <begin position="1"/>
        <end position="34"/>
    </location>
</feature>
<gene>
    <name evidence="3" type="ORF">NQ317_002562</name>
</gene>
<feature type="region of interest" description="Disordered" evidence="1">
    <location>
        <begin position="126"/>
        <end position="178"/>
    </location>
</feature>
<reference evidence="3" key="1">
    <citation type="journal article" date="2023" name="Insect Mol. Biol.">
        <title>Genome sequencing provides insights into the evolution of gene families encoding plant cell wall-degrading enzymes in longhorned beetles.</title>
        <authorList>
            <person name="Shin N.R."/>
            <person name="Okamura Y."/>
            <person name="Kirsch R."/>
            <person name="Pauchet Y."/>
        </authorList>
    </citation>
    <scope>NUCLEOTIDE SEQUENCE</scope>
    <source>
        <strain evidence="3">MMC_N1</strain>
    </source>
</reference>
<dbReference type="InterPro" id="IPR041178">
    <property type="entry name" value="RPA43_OB"/>
</dbReference>
<evidence type="ECO:0000313" key="4">
    <source>
        <dbReference type="Proteomes" id="UP001162164"/>
    </source>
</evidence>
<protein>
    <recommendedName>
        <fullName evidence="2">RPA43 OB domain-containing protein</fullName>
    </recommendedName>
</protein>
<dbReference type="Pfam" id="PF17875">
    <property type="entry name" value="RPA43_OB"/>
    <property type="match status" value="1"/>
</dbReference>
<keyword evidence="4" id="KW-1185">Reference proteome</keyword>
<accession>A0ABQ9IS16</accession>
<comment type="caution">
    <text evidence="3">The sequence shown here is derived from an EMBL/GenBank/DDBJ whole genome shotgun (WGS) entry which is preliminary data.</text>
</comment>
<dbReference type="Gene3D" id="2.40.50.1060">
    <property type="match status" value="1"/>
</dbReference>
<name>A0ABQ9IS16_9CUCU</name>